<protein>
    <submittedName>
        <fullName evidence="3">Recombinase family protein</fullName>
    </submittedName>
</protein>
<gene>
    <name evidence="3" type="ORF">JS756_31210</name>
</gene>
<evidence type="ECO:0000313" key="3">
    <source>
        <dbReference type="EMBL" id="MBN0048492.1"/>
    </source>
</evidence>
<feature type="compositionally biased region" description="Low complexity" evidence="1">
    <location>
        <begin position="133"/>
        <end position="152"/>
    </location>
</feature>
<keyword evidence="4" id="KW-1185">Reference proteome</keyword>
<feature type="domain" description="Recombinase" evidence="2">
    <location>
        <begin position="2"/>
        <end position="70"/>
    </location>
</feature>
<dbReference type="EMBL" id="JAFFZS010000040">
    <property type="protein sequence ID" value="MBN0048492.1"/>
    <property type="molecule type" value="Genomic_DNA"/>
</dbReference>
<dbReference type="Gene3D" id="3.90.1750.20">
    <property type="entry name" value="Putative Large Serine Recombinase, Chain B, Domain 2"/>
    <property type="match status" value="1"/>
</dbReference>
<evidence type="ECO:0000256" key="1">
    <source>
        <dbReference type="SAM" id="MobiDB-lite"/>
    </source>
</evidence>
<proteinExistence type="predicted"/>
<dbReference type="InterPro" id="IPR011109">
    <property type="entry name" value="DNA_bind_recombinase_dom"/>
</dbReference>
<organism evidence="3 4">
    <name type="scientific">Streptomyces actuosus</name>
    <dbReference type="NCBI Taxonomy" id="1885"/>
    <lineage>
        <taxon>Bacteria</taxon>
        <taxon>Bacillati</taxon>
        <taxon>Actinomycetota</taxon>
        <taxon>Actinomycetes</taxon>
        <taxon>Kitasatosporales</taxon>
        <taxon>Streptomycetaceae</taxon>
        <taxon>Streptomyces</taxon>
    </lineage>
</organism>
<dbReference type="Proteomes" id="UP000788262">
    <property type="component" value="Unassembled WGS sequence"/>
</dbReference>
<sequence length="152" mass="16783">MTLQNLLHNPAYAGIYAYGRRRVDPRRQDPARPSTGRVVRSRDGWHVMIPNVLPAYITVAQFEANEAKLAANRARAEAMGRHPGRPRARGRAGALRTLQPAHERALPHPAQQGSCPNTCAPGTRPTPARRRAACCSTPPVWTPSSSSRSWRH</sequence>
<comment type="caution">
    <text evidence="3">The sequence shown here is derived from an EMBL/GenBank/DDBJ whole genome shotgun (WGS) entry which is preliminary data.</text>
</comment>
<dbReference type="Pfam" id="PF07508">
    <property type="entry name" value="Recombinase"/>
    <property type="match status" value="1"/>
</dbReference>
<reference evidence="3 4" key="1">
    <citation type="submission" date="2021-02" db="EMBL/GenBank/DDBJ databases">
        <title>Whole genome sequencing of Streptomyces actuosus VRA1.</title>
        <authorList>
            <person name="Sen G."/>
            <person name="Sen A."/>
        </authorList>
    </citation>
    <scope>NUCLEOTIDE SEQUENCE [LARGE SCALE GENOMIC DNA]</scope>
    <source>
        <strain evidence="3 4">VRA1</strain>
    </source>
</reference>
<name>A0ABS2VZC0_STRAS</name>
<feature type="region of interest" description="Disordered" evidence="1">
    <location>
        <begin position="74"/>
        <end position="152"/>
    </location>
</feature>
<evidence type="ECO:0000259" key="2">
    <source>
        <dbReference type="Pfam" id="PF07508"/>
    </source>
</evidence>
<dbReference type="InterPro" id="IPR038109">
    <property type="entry name" value="DNA_bind_recomb_sf"/>
</dbReference>
<evidence type="ECO:0000313" key="4">
    <source>
        <dbReference type="Proteomes" id="UP000788262"/>
    </source>
</evidence>
<accession>A0ABS2VZC0</accession>
<dbReference type="RefSeq" id="WP_205386622.1">
    <property type="nucleotide sequence ID" value="NZ_JAFFZS010000040.1"/>
</dbReference>